<feature type="signal peptide" evidence="7">
    <location>
        <begin position="1"/>
        <end position="27"/>
    </location>
</feature>
<dbReference type="PANTHER" id="PTHR30582:SF33">
    <property type="entry name" value="EXPORTED PROTEIN"/>
    <property type="match status" value="1"/>
</dbReference>
<evidence type="ECO:0000256" key="4">
    <source>
        <dbReference type="ARBA" id="ARBA00022984"/>
    </source>
</evidence>
<dbReference type="InterPro" id="IPR005490">
    <property type="entry name" value="LD_TPept_cat_dom"/>
</dbReference>
<keyword evidence="7" id="KW-0732">Signal</keyword>
<keyword evidence="4 6" id="KW-0573">Peptidoglycan synthesis</keyword>
<keyword evidence="2" id="KW-0808">Transferase</keyword>
<dbReference type="GO" id="GO:0016740">
    <property type="term" value="F:transferase activity"/>
    <property type="evidence" value="ECO:0007669"/>
    <property type="project" value="UniProtKB-KW"/>
</dbReference>
<gene>
    <name evidence="9" type="ORF">SAMN02910451_02639</name>
</gene>
<dbReference type="GO" id="GO:0008360">
    <property type="term" value="P:regulation of cell shape"/>
    <property type="evidence" value="ECO:0007669"/>
    <property type="project" value="UniProtKB-UniRule"/>
</dbReference>
<feature type="active site" description="Proton donor/acceptor" evidence="6">
    <location>
        <position position="161"/>
    </location>
</feature>
<evidence type="ECO:0000256" key="2">
    <source>
        <dbReference type="ARBA" id="ARBA00022679"/>
    </source>
</evidence>
<evidence type="ECO:0000313" key="9">
    <source>
        <dbReference type="EMBL" id="SCY44588.1"/>
    </source>
</evidence>
<dbReference type="PROSITE" id="PS52029">
    <property type="entry name" value="LD_TPASE"/>
    <property type="match status" value="1"/>
</dbReference>
<evidence type="ECO:0000256" key="3">
    <source>
        <dbReference type="ARBA" id="ARBA00022960"/>
    </source>
</evidence>
<feature type="chain" id="PRO_5010216040" evidence="7">
    <location>
        <begin position="28"/>
        <end position="206"/>
    </location>
</feature>
<dbReference type="OrthoDB" id="3176960at2"/>
<dbReference type="AlphaFoldDB" id="A0A1G5G1D5"/>
<accession>A0A1G5G1D5</accession>
<dbReference type="CDD" id="cd16913">
    <property type="entry name" value="YkuD_like"/>
    <property type="match status" value="1"/>
</dbReference>
<evidence type="ECO:0000256" key="6">
    <source>
        <dbReference type="PROSITE-ProRule" id="PRU01373"/>
    </source>
</evidence>
<dbReference type="PANTHER" id="PTHR30582">
    <property type="entry name" value="L,D-TRANSPEPTIDASE"/>
    <property type="match status" value="1"/>
</dbReference>
<feature type="active site" description="Nucleophile" evidence="6">
    <location>
        <position position="182"/>
    </location>
</feature>
<evidence type="ECO:0000256" key="1">
    <source>
        <dbReference type="ARBA" id="ARBA00004752"/>
    </source>
</evidence>
<dbReference type="Pfam" id="PF03734">
    <property type="entry name" value="YkuD"/>
    <property type="match status" value="1"/>
</dbReference>
<dbReference type="GO" id="GO:0071972">
    <property type="term" value="F:peptidoglycan L,D-transpeptidase activity"/>
    <property type="evidence" value="ECO:0007669"/>
    <property type="project" value="TreeGrafter"/>
</dbReference>
<dbReference type="GO" id="GO:0018104">
    <property type="term" value="P:peptidoglycan-protein cross-linking"/>
    <property type="evidence" value="ECO:0007669"/>
    <property type="project" value="TreeGrafter"/>
</dbReference>
<name>A0A1G5G1D5_9FIRM</name>
<reference evidence="10" key="1">
    <citation type="submission" date="2016-10" db="EMBL/GenBank/DDBJ databases">
        <authorList>
            <person name="Varghese N."/>
            <person name="Submissions S."/>
        </authorList>
    </citation>
    <scope>NUCLEOTIDE SEQUENCE [LARGE SCALE GENOMIC DNA]</scope>
    <source>
        <strain evidence="10">XBD2006</strain>
    </source>
</reference>
<evidence type="ECO:0000256" key="7">
    <source>
        <dbReference type="SAM" id="SignalP"/>
    </source>
</evidence>
<feature type="domain" description="L,D-TPase catalytic" evidence="8">
    <location>
        <begin position="87"/>
        <end position="206"/>
    </location>
</feature>
<dbReference type="RefSeq" id="WP_074463066.1">
    <property type="nucleotide sequence ID" value="NZ_FMUR01000017.1"/>
</dbReference>
<sequence length="206" mass="22640">MKTIIRMSALVFAVLFLNIICTVPSHASDTDDFDAEYYANAYPDVRAVIGSKPIDLYCHYLNFGMNEGRFKNAAEEATGVASCSIDTYVDVDIANQTMTYYKDGEVVLSSSCVTGNPNTGNSTPKGSFVLRTKIPGKYLVGPTWNVWVDRWMKFTGNVGLHDAGWRSKFGGNIYKSDGSHGCVNLPTETAYELYDMIDVGTAVIVH</sequence>
<dbReference type="Proteomes" id="UP000183047">
    <property type="component" value="Unassembled WGS sequence"/>
</dbReference>
<evidence type="ECO:0000259" key="8">
    <source>
        <dbReference type="PROSITE" id="PS52029"/>
    </source>
</evidence>
<evidence type="ECO:0000313" key="10">
    <source>
        <dbReference type="Proteomes" id="UP000183047"/>
    </source>
</evidence>
<comment type="pathway">
    <text evidence="1 6">Cell wall biogenesis; peptidoglycan biosynthesis.</text>
</comment>
<dbReference type="GO" id="GO:0005576">
    <property type="term" value="C:extracellular region"/>
    <property type="evidence" value="ECO:0007669"/>
    <property type="project" value="TreeGrafter"/>
</dbReference>
<keyword evidence="5 6" id="KW-0961">Cell wall biogenesis/degradation</keyword>
<keyword evidence="10" id="KW-1185">Reference proteome</keyword>
<protein>
    <submittedName>
        <fullName evidence="9">L,D-transpeptidase catalytic domain</fullName>
    </submittedName>
</protein>
<proteinExistence type="predicted"/>
<evidence type="ECO:0000256" key="5">
    <source>
        <dbReference type="ARBA" id="ARBA00023316"/>
    </source>
</evidence>
<dbReference type="InterPro" id="IPR050979">
    <property type="entry name" value="LD-transpeptidase"/>
</dbReference>
<dbReference type="UniPathway" id="UPA00219"/>
<keyword evidence="3 6" id="KW-0133">Cell shape</keyword>
<dbReference type="Gene3D" id="2.40.440.10">
    <property type="entry name" value="L,D-transpeptidase catalytic domain-like"/>
    <property type="match status" value="1"/>
</dbReference>
<organism evidence="9 10">
    <name type="scientific">Butyrivibrio hungatei</name>
    <dbReference type="NCBI Taxonomy" id="185008"/>
    <lineage>
        <taxon>Bacteria</taxon>
        <taxon>Bacillati</taxon>
        <taxon>Bacillota</taxon>
        <taxon>Clostridia</taxon>
        <taxon>Lachnospirales</taxon>
        <taxon>Lachnospiraceae</taxon>
        <taxon>Butyrivibrio</taxon>
    </lineage>
</organism>
<dbReference type="EMBL" id="FMUR01000017">
    <property type="protein sequence ID" value="SCY44588.1"/>
    <property type="molecule type" value="Genomic_DNA"/>
</dbReference>
<dbReference type="SUPFAM" id="SSF141523">
    <property type="entry name" value="L,D-transpeptidase catalytic domain-like"/>
    <property type="match status" value="1"/>
</dbReference>
<dbReference type="InterPro" id="IPR038063">
    <property type="entry name" value="Transpep_catalytic_dom"/>
</dbReference>
<dbReference type="GO" id="GO:0071555">
    <property type="term" value="P:cell wall organization"/>
    <property type="evidence" value="ECO:0007669"/>
    <property type="project" value="UniProtKB-UniRule"/>
</dbReference>